<proteinExistence type="predicted"/>
<dbReference type="PANTHER" id="PTHR24189">
    <property type="entry name" value="MYOTROPHIN"/>
    <property type="match status" value="1"/>
</dbReference>
<dbReference type="PATRIC" id="fig|454.4.peg.535"/>
<protein>
    <submittedName>
        <fullName evidence="4">Ankyrin repeat protein</fullName>
    </submittedName>
</protein>
<dbReference type="Proteomes" id="UP000054761">
    <property type="component" value="Unassembled WGS sequence"/>
</dbReference>
<dbReference type="SMART" id="SM00248">
    <property type="entry name" value="ANK"/>
    <property type="match status" value="3"/>
</dbReference>
<dbReference type="OrthoDB" id="5639026at2"/>
<keyword evidence="2 3" id="KW-0040">ANK repeat</keyword>
<dbReference type="Pfam" id="PF00023">
    <property type="entry name" value="Ank"/>
    <property type="match status" value="1"/>
</dbReference>
<dbReference type="Pfam" id="PF12796">
    <property type="entry name" value="Ank_2"/>
    <property type="match status" value="1"/>
</dbReference>
<evidence type="ECO:0000256" key="1">
    <source>
        <dbReference type="ARBA" id="ARBA00022737"/>
    </source>
</evidence>
<dbReference type="Gene3D" id="1.25.40.20">
    <property type="entry name" value="Ankyrin repeat-containing domain"/>
    <property type="match status" value="1"/>
</dbReference>
<feature type="repeat" description="ANK" evidence="3">
    <location>
        <begin position="34"/>
        <end position="66"/>
    </location>
</feature>
<reference evidence="4 5" key="1">
    <citation type="submission" date="2015-11" db="EMBL/GenBank/DDBJ databases">
        <title>Genomic analysis of 38 Legionella species identifies large and diverse effector repertoires.</title>
        <authorList>
            <person name="Burstein D."/>
            <person name="Amaro F."/>
            <person name="Zusman T."/>
            <person name="Lifshitz Z."/>
            <person name="Cohen O."/>
            <person name="Gilbert J.A."/>
            <person name="Pupko T."/>
            <person name="Shuman H.A."/>
            <person name="Segal G."/>
        </authorList>
    </citation>
    <scope>NUCLEOTIDE SEQUENCE [LARGE SCALE GENOMIC DNA]</scope>
    <source>
        <strain evidence="4 5">Bercovier 4</strain>
    </source>
</reference>
<evidence type="ECO:0000256" key="3">
    <source>
        <dbReference type="PROSITE-ProRule" id="PRU00023"/>
    </source>
</evidence>
<feature type="repeat" description="ANK" evidence="3">
    <location>
        <begin position="115"/>
        <end position="147"/>
    </location>
</feature>
<accession>A0A0W0WI93</accession>
<dbReference type="PANTHER" id="PTHR24189:SF50">
    <property type="entry name" value="ANKYRIN REPEAT AND SOCS BOX PROTEIN 2"/>
    <property type="match status" value="1"/>
</dbReference>
<evidence type="ECO:0000313" key="5">
    <source>
        <dbReference type="Proteomes" id="UP000054761"/>
    </source>
</evidence>
<gene>
    <name evidence="4" type="ORF">Lisr_0507</name>
</gene>
<dbReference type="AlphaFoldDB" id="A0A0W0WI93"/>
<evidence type="ECO:0000256" key="2">
    <source>
        <dbReference type="ARBA" id="ARBA00023043"/>
    </source>
</evidence>
<dbReference type="InterPro" id="IPR050745">
    <property type="entry name" value="Multifunctional_regulatory"/>
</dbReference>
<name>A0A0W0WI93_9GAMM</name>
<dbReference type="STRING" id="454.Lisr_0507"/>
<dbReference type="InterPro" id="IPR002110">
    <property type="entry name" value="Ankyrin_rpt"/>
</dbReference>
<dbReference type="PROSITE" id="PS50088">
    <property type="entry name" value="ANK_REPEAT"/>
    <property type="match status" value="2"/>
</dbReference>
<dbReference type="SUPFAM" id="SSF48403">
    <property type="entry name" value="Ankyrin repeat"/>
    <property type="match status" value="1"/>
</dbReference>
<dbReference type="GO" id="GO:0005737">
    <property type="term" value="C:cytoplasm"/>
    <property type="evidence" value="ECO:0007669"/>
    <property type="project" value="TreeGrafter"/>
</dbReference>
<dbReference type="PROSITE" id="PS50297">
    <property type="entry name" value="ANK_REP_REGION"/>
    <property type="match status" value="2"/>
</dbReference>
<dbReference type="EMBL" id="LNYH01000016">
    <property type="protein sequence ID" value="KTD32034.1"/>
    <property type="molecule type" value="Genomic_DNA"/>
</dbReference>
<dbReference type="PRINTS" id="PR01415">
    <property type="entry name" value="ANKYRIN"/>
</dbReference>
<comment type="caution">
    <text evidence="4">The sequence shown here is derived from an EMBL/GenBank/DDBJ whole genome shotgun (WGS) entry which is preliminary data.</text>
</comment>
<dbReference type="RefSeq" id="WP_058500890.1">
    <property type="nucleotide sequence ID" value="NZ_CAAAJA010000012.1"/>
</dbReference>
<sequence length="382" mass="43907">MHYDELLLKSCKSGFLTKVQEAIDNGADVNLVRRGITPLFIACRHGHIEIVNYLLQNKAKINQLTTSNHDDQDILNTFNRAIGLAQYIDLLDNIIGSALLLVDKDHLSDSVLIKQGISPLFIAAYYHHDEIVDLLLKNGAKIGVKTAILLKDHLTIKEMWSQGKKAVCIENGKKKQSYNYNQILTLVEHPELLRLFASCKEPWRSQTVDDKEYNDFFGGLGGDYFWQTCQFLVQGKLSVEEIQDVYRIFSFSRIKNQIMAELQRYIEWFGGNHTKTACSFLEAVSSTRTLGELAKVFLEHQETFKNAPAFSIQDKLKKGFNFFGLNEKQNNNSTPLWQQPRTSYNSKDPYCQLIDKWCENIKHYQPPKERSFNDENVSNLNL</sequence>
<keyword evidence="5" id="KW-1185">Reference proteome</keyword>
<dbReference type="GO" id="GO:2000812">
    <property type="term" value="P:regulation of barbed-end actin filament capping"/>
    <property type="evidence" value="ECO:0007669"/>
    <property type="project" value="TreeGrafter"/>
</dbReference>
<organism evidence="4 5">
    <name type="scientific">Legionella israelensis</name>
    <dbReference type="NCBI Taxonomy" id="454"/>
    <lineage>
        <taxon>Bacteria</taxon>
        <taxon>Pseudomonadati</taxon>
        <taxon>Pseudomonadota</taxon>
        <taxon>Gammaproteobacteria</taxon>
        <taxon>Legionellales</taxon>
        <taxon>Legionellaceae</taxon>
        <taxon>Legionella</taxon>
    </lineage>
</organism>
<dbReference type="InterPro" id="IPR036770">
    <property type="entry name" value="Ankyrin_rpt-contain_sf"/>
</dbReference>
<keyword evidence="1" id="KW-0677">Repeat</keyword>
<evidence type="ECO:0000313" key="4">
    <source>
        <dbReference type="EMBL" id="KTD32034.1"/>
    </source>
</evidence>